<evidence type="ECO:0000256" key="1">
    <source>
        <dbReference type="SAM" id="MobiDB-lite"/>
    </source>
</evidence>
<dbReference type="OrthoDB" id="127115at2759"/>
<evidence type="ECO:0000313" key="3">
    <source>
        <dbReference type="Proteomes" id="UP000694044"/>
    </source>
</evidence>
<dbReference type="Proteomes" id="UP000694044">
    <property type="component" value="Unassembled WGS sequence"/>
</dbReference>
<proteinExistence type="predicted"/>
<evidence type="ECO:0000313" key="2">
    <source>
        <dbReference type="EMBL" id="KAG7380312.1"/>
    </source>
</evidence>
<feature type="region of interest" description="Disordered" evidence="1">
    <location>
        <begin position="65"/>
        <end position="85"/>
    </location>
</feature>
<dbReference type="AlphaFoldDB" id="A0A8T1VGD5"/>
<feature type="compositionally biased region" description="Low complexity" evidence="1">
    <location>
        <begin position="67"/>
        <end position="77"/>
    </location>
</feature>
<comment type="caution">
    <text evidence="2">The sequence shown here is derived from an EMBL/GenBank/DDBJ whole genome shotgun (WGS) entry which is preliminary data.</text>
</comment>
<organism evidence="2 3">
    <name type="scientific">Phytophthora pseudosyringae</name>
    <dbReference type="NCBI Taxonomy" id="221518"/>
    <lineage>
        <taxon>Eukaryota</taxon>
        <taxon>Sar</taxon>
        <taxon>Stramenopiles</taxon>
        <taxon>Oomycota</taxon>
        <taxon>Peronosporomycetes</taxon>
        <taxon>Peronosporales</taxon>
        <taxon>Peronosporaceae</taxon>
        <taxon>Phytophthora</taxon>
    </lineage>
</organism>
<name>A0A8T1VGD5_9STRA</name>
<accession>A0A8T1VGD5</accession>
<sequence length="763" mass="85344">MERYAGDVCACLKGDVYITPRQVARPESNNKSVPVPWIAVIFRADNPHHSKAQLLSCLPTFNHHHNNTNNKPNTPGNASSGPVASYGPLMRQAHDKLVAIRFLSLVARCPEYSWRGNPHFWRHVLNDVCGSPPCDGYFSLPRQPPLWDPSCAPARDSGEVQEMPKFQLIFSSTKIKNELLELCAQAFSSPPNEIFQRAEQRVQDVLTRLEVAIPRQPRTVKIDLNFSCSRLRVADCMTGMQTLLGAALSRSEITTGLHSSKVLFVIRCLDLSKTTISERDLAPLAAIMTLPALAVSKLKLDWVFTTKTSKRFMSSFCVFVAASFAISLTEAAATTSLRKLCLNSSPLSAFQLAALFSAIHRGGSRRGVRELSLRGFEGSNSWLWLAFGVFHPESKSPIERLDLSHCVLRLEDVEIVHTLLESADYSPFLMAKKNIPEAAHNPRSQPSHWVLLPADTCLEIPRDIKKHYIGRPAPALKLQTELWCEVLDSGVSWSCVLVPAYGKLYVKNSKIIKTESRPRSTRNSKLKTLRMVAVKTAPHVLQVGDDGVLRGSLSAQPDARVLSEWVKVIGQSLETLHLCSNPFRPSTLVAVLEACPLLLDLDVSGCGLTDIGPITRAFGRERCNLRTLKAAQNHISAVSQQGLFQLLGDSECVSIRHLLVLHLEDNPTSRENRILNVLRTSLRRNRTLRSLVLTMDDKHMLSQNLRYRLDRNHQDEWLGHEDLPFQNRLALLSVSMVKALPTAVIEIILDFARRDVYRQVFWA</sequence>
<keyword evidence="3" id="KW-1185">Reference proteome</keyword>
<reference evidence="2" key="1">
    <citation type="submission" date="2021-02" db="EMBL/GenBank/DDBJ databases">
        <authorList>
            <person name="Palmer J.M."/>
        </authorList>
    </citation>
    <scope>NUCLEOTIDE SEQUENCE</scope>
    <source>
        <strain evidence="2">SCRP734</strain>
    </source>
</reference>
<dbReference type="EMBL" id="JAGDFM010000299">
    <property type="protein sequence ID" value="KAG7380312.1"/>
    <property type="molecule type" value="Genomic_DNA"/>
</dbReference>
<gene>
    <name evidence="2" type="ORF">PHYPSEUDO_007324</name>
</gene>
<protein>
    <submittedName>
        <fullName evidence="2">Uncharacterized protein</fullName>
    </submittedName>
</protein>